<dbReference type="GeneID" id="24137808"/>
<dbReference type="Proteomes" id="UP000030745">
    <property type="component" value="Unassembled WGS sequence"/>
</dbReference>
<feature type="non-terminal residue" evidence="1">
    <location>
        <position position="240"/>
    </location>
</feature>
<protein>
    <submittedName>
        <fullName evidence="1">Uncharacterized protein</fullName>
    </submittedName>
</protein>
<organism evidence="1 2">
    <name type="scientific">Saprolegnia parasitica (strain CBS 223.65)</name>
    <dbReference type="NCBI Taxonomy" id="695850"/>
    <lineage>
        <taxon>Eukaryota</taxon>
        <taxon>Sar</taxon>
        <taxon>Stramenopiles</taxon>
        <taxon>Oomycota</taxon>
        <taxon>Saprolegniomycetes</taxon>
        <taxon>Saprolegniales</taxon>
        <taxon>Saprolegniaceae</taxon>
        <taxon>Saprolegnia</taxon>
    </lineage>
</organism>
<dbReference type="RefSeq" id="XP_012210921.1">
    <property type="nucleotide sequence ID" value="XM_012355531.1"/>
</dbReference>
<dbReference type="OrthoDB" id="167827at2759"/>
<dbReference type="KEGG" id="spar:SPRG_16160"/>
<keyword evidence="2" id="KW-1185">Reference proteome</keyword>
<gene>
    <name evidence="1" type="ORF">SPRG_16160</name>
</gene>
<reference evidence="1 2" key="1">
    <citation type="journal article" date="2013" name="PLoS Genet.">
        <title>Distinctive expansion of potential virulence genes in the genome of the oomycete fish pathogen Saprolegnia parasitica.</title>
        <authorList>
            <person name="Jiang R.H."/>
            <person name="de Bruijn I."/>
            <person name="Haas B.J."/>
            <person name="Belmonte R."/>
            <person name="Lobach L."/>
            <person name="Christie J."/>
            <person name="van den Ackerveken G."/>
            <person name="Bottin A."/>
            <person name="Bulone V."/>
            <person name="Diaz-Moreno S.M."/>
            <person name="Dumas B."/>
            <person name="Fan L."/>
            <person name="Gaulin E."/>
            <person name="Govers F."/>
            <person name="Grenville-Briggs L.J."/>
            <person name="Horner N.R."/>
            <person name="Levin J.Z."/>
            <person name="Mammella M."/>
            <person name="Meijer H.J."/>
            <person name="Morris P."/>
            <person name="Nusbaum C."/>
            <person name="Oome S."/>
            <person name="Phillips A.J."/>
            <person name="van Rooyen D."/>
            <person name="Rzeszutek E."/>
            <person name="Saraiva M."/>
            <person name="Secombes C.J."/>
            <person name="Seidl M.F."/>
            <person name="Snel B."/>
            <person name="Stassen J.H."/>
            <person name="Sykes S."/>
            <person name="Tripathy S."/>
            <person name="van den Berg H."/>
            <person name="Vega-Arreguin J.C."/>
            <person name="Wawra S."/>
            <person name="Young S.K."/>
            <person name="Zeng Q."/>
            <person name="Dieguez-Uribeondo J."/>
            <person name="Russ C."/>
            <person name="Tyler B.M."/>
            <person name="van West P."/>
        </authorList>
    </citation>
    <scope>NUCLEOTIDE SEQUENCE [LARGE SCALE GENOMIC DNA]</scope>
    <source>
        <strain evidence="1 2">CBS 223.65</strain>
    </source>
</reference>
<proteinExistence type="predicted"/>
<accession>A0A067BIX8</accession>
<dbReference type="VEuPathDB" id="FungiDB:SPRG_16160"/>
<evidence type="ECO:0000313" key="1">
    <source>
        <dbReference type="EMBL" id="KDO18379.1"/>
    </source>
</evidence>
<dbReference type="EMBL" id="KK583446">
    <property type="protein sequence ID" value="KDO18379.1"/>
    <property type="molecule type" value="Genomic_DNA"/>
</dbReference>
<sequence>MTENSVAMSYEELKCYHLLETVPRLDDGSEVFQPTLKEFELYRLLRALSVVDAKAASPGGQLGHFIDACLNGVKEKPTCGDGVANADAASPEGQLGDAVLYDAKVPSARSDAVADADAVLSEGQNADAGLNTGTVPKKDEKVDADQSVNKATFNRSIDVVACYGKQAAVEADLRAQGWWPTNLETYLHASHEGVYAILLPETTDRPKLVLFTWLLDASFSPKYLRERATYALRFVTTLTP</sequence>
<dbReference type="AlphaFoldDB" id="A0A067BIX8"/>
<name>A0A067BIX8_SAPPC</name>
<evidence type="ECO:0000313" key="2">
    <source>
        <dbReference type="Proteomes" id="UP000030745"/>
    </source>
</evidence>